<evidence type="ECO:0000313" key="8">
    <source>
        <dbReference type="Proteomes" id="UP001589627"/>
    </source>
</evidence>
<feature type="domain" description="Signal transduction histidine kinase subgroup 3 dimerisation and phosphoacceptor" evidence="6">
    <location>
        <begin position="190"/>
        <end position="256"/>
    </location>
</feature>
<dbReference type="Gene3D" id="3.30.565.10">
    <property type="entry name" value="Histidine kinase-like ATPase, C-terminal domain"/>
    <property type="match status" value="1"/>
</dbReference>
<dbReference type="Gene3D" id="1.20.5.1930">
    <property type="match status" value="1"/>
</dbReference>
<gene>
    <name evidence="7" type="ORF">ACFFNX_07705</name>
</gene>
<dbReference type="InterPro" id="IPR050482">
    <property type="entry name" value="Sensor_HK_TwoCompSys"/>
</dbReference>
<proteinExistence type="predicted"/>
<accession>A0ABV5YAM3</accession>
<feature type="transmembrane region" description="Helical" evidence="4">
    <location>
        <begin position="21"/>
        <end position="43"/>
    </location>
</feature>
<feature type="transmembrane region" description="Helical" evidence="4">
    <location>
        <begin position="122"/>
        <end position="141"/>
    </location>
</feature>
<evidence type="ECO:0000256" key="1">
    <source>
        <dbReference type="ARBA" id="ARBA00022679"/>
    </source>
</evidence>
<keyword evidence="4" id="KW-0812">Transmembrane</keyword>
<keyword evidence="1" id="KW-0808">Transferase</keyword>
<keyword evidence="4" id="KW-1133">Transmembrane helix</keyword>
<evidence type="ECO:0000259" key="5">
    <source>
        <dbReference type="Pfam" id="PF02518"/>
    </source>
</evidence>
<dbReference type="Proteomes" id="UP001589627">
    <property type="component" value="Unassembled WGS sequence"/>
</dbReference>
<keyword evidence="2 7" id="KW-0418">Kinase</keyword>
<dbReference type="RefSeq" id="WP_378197418.1">
    <property type="nucleotide sequence ID" value="NZ_JBHLZP010000037.1"/>
</dbReference>
<dbReference type="GO" id="GO:0016301">
    <property type="term" value="F:kinase activity"/>
    <property type="evidence" value="ECO:0007669"/>
    <property type="project" value="UniProtKB-KW"/>
</dbReference>
<sequence>MSLLMPFDAEQETSAPSKRRALWTLLGLVYLFLWPAGSIFGPGHTTGGVVVRLAALLSYVACFIGLVLANNPWTAGTNRRTYVLLGVTTALAIGYPLLFGVQWCGLPIYLGVAYAMTLPMRWATRGVLAATVLTFVMCASLGAPGGTLALLSFETLTIGILMLAFRSSRVLVVQLREARGEVARLAANEERLRIARDLHDLLGHTLSLIVLKSEVATRLAERDLDRSVAEVHDIETVARQALADVREAISGYRQRNLTDELENARSVLAAADVELTISASGTPLPDQVDGVFGWAVREGVTNIVRHARARTAAITVRRQDGTAVLEITDDGAGADEAPAGNGLRGLRERVTASGGTVEAASRADGGFRLTVRAPLTSPVPREPAEESA</sequence>
<dbReference type="PANTHER" id="PTHR24421">
    <property type="entry name" value="NITRATE/NITRITE SENSOR PROTEIN NARX-RELATED"/>
    <property type="match status" value="1"/>
</dbReference>
<feature type="transmembrane region" description="Helical" evidence="4">
    <location>
        <begin position="81"/>
        <end position="110"/>
    </location>
</feature>
<dbReference type="SUPFAM" id="SSF55874">
    <property type="entry name" value="ATPase domain of HSP90 chaperone/DNA topoisomerase II/histidine kinase"/>
    <property type="match status" value="1"/>
</dbReference>
<keyword evidence="4" id="KW-0472">Membrane</keyword>
<feature type="domain" description="Histidine kinase/HSP90-like ATPase" evidence="5">
    <location>
        <begin position="295"/>
        <end position="376"/>
    </location>
</feature>
<name>A0ABV5YAM3_9ACTN</name>
<keyword evidence="3" id="KW-0902">Two-component regulatory system</keyword>
<dbReference type="EMBL" id="JBHLZP010000037">
    <property type="protein sequence ID" value="MFB9832071.1"/>
    <property type="molecule type" value="Genomic_DNA"/>
</dbReference>
<organism evidence="7 8">
    <name type="scientific">Actinoallomurus acaciae</name>
    <dbReference type="NCBI Taxonomy" id="502577"/>
    <lineage>
        <taxon>Bacteria</taxon>
        <taxon>Bacillati</taxon>
        <taxon>Actinomycetota</taxon>
        <taxon>Actinomycetes</taxon>
        <taxon>Streptosporangiales</taxon>
        <taxon>Thermomonosporaceae</taxon>
        <taxon>Actinoallomurus</taxon>
    </lineage>
</organism>
<comment type="caution">
    <text evidence="7">The sequence shown here is derived from an EMBL/GenBank/DDBJ whole genome shotgun (WGS) entry which is preliminary data.</text>
</comment>
<feature type="transmembrane region" description="Helical" evidence="4">
    <location>
        <begin position="148"/>
        <end position="165"/>
    </location>
</feature>
<evidence type="ECO:0000313" key="7">
    <source>
        <dbReference type="EMBL" id="MFB9832071.1"/>
    </source>
</evidence>
<protein>
    <submittedName>
        <fullName evidence="7">Sensor histidine kinase</fullName>
    </submittedName>
</protein>
<evidence type="ECO:0000256" key="3">
    <source>
        <dbReference type="ARBA" id="ARBA00023012"/>
    </source>
</evidence>
<evidence type="ECO:0000256" key="4">
    <source>
        <dbReference type="SAM" id="Phobius"/>
    </source>
</evidence>
<dbReference type="Pfam" id="PF07730">
    <property type="entry name" value="HisKA_3"/>
    <property type="match status" value="1"/>
</dbReference>
<evidence type="ECO:0000256" key="2">
    <source>
        <dbReference type="ARBA" id="ARBA00022777"/>
    </source>
</evidence>
<keyword evidence="8" id="KW-1185">Reference proteome</keyword>
<reference evidence="7 8" key="1">
    <citation type="submission" date="2024-09" db="EMBL/GenBank/DDBJ databases">
        <authorList>
            <person name="Sun Q."/>
            <person name="Mori K."/>
        </authorList>
    </citation>
    <scope>NUCLEOTIDE SEQUENCE [LARGE SCALE GENOMIC DNA]</scope>
    <source>
        <strain evidence="7 8">TBRC 0563</strain>
    </source>
</reference>
<feature type="transmembrane region" description="Helical" evidence="4">
    <location>
        <begin position="49"/>
        <end position="69"/>
    </location>
</feature>
<evidence type="ECO:0000259" key="6">
    <source>
        <dbReference type="Pfam" id="PF07730"/>
    </source>
</evidence>
<dbReference type="PANTHER" id="PTHR24421:SF63">
    <property type="entry name" value="SENSOR HISTIDINE KINASE DESK"/>
    <property type="match status" value="1"/>
</dbReference>
<dbReference type="CDD" id="cd16917">
    <property type="entry name" value="HATPase_UhpB-NarQ-NarX-like"/>
    <property type="match status" value="1"/>
</dbReference>
<dbReference type="InterPro" id="IPR036890">
    <property type="entry name" value="HATPase_C_sf"/>
</dbReference>
<dbReference type="InterPro" id="IPR003594">
    <property type="entry name" value="HATPase_dom"/>
</dbReference>
<dbReference type="InterPro" id="IPR011712">
    <property type="entry name" value="Sig_transdc_His_kin_sub3_dim/P"/>
</dbReference>
<dbReference type="Pfam" id="PF02518">
    <property type="entry name" value="HATPase_c"/>
    <property type="match status" value="1"/>
</dbReference>